<dbReference type="Proteomes" id="UP001634393">
    <property type="component" value="Unassembled WGS sequence"/>
</dbReference>
<proteinExistence type="predicted"/>
<comment type="caution">
    <text evidence="2">The sequence shown here is derived from an EMBL/GenBank/DDBJ whole genome shotgun (WGS) entry which is preliminary data.</text>
</comment>
<dbReference type="AlphaFoldDB" id="A0ABD3RPN1"/>
<reference evidence="2 3" key="1">
    <citation type="submission" date="2024-12" db="EMBL/GenBank/DDBJ databases">
        <title>The unique morphological basis and parallel evolutionary history of personate flowers in Penstemon.</title>
        <authorList>
            <person name="Depatie T.H."/>
            <person name="Wessinger C.A."/>
        </authorList>
    </citation>
    <scope>NUCLEOTIDE SEQUENCE [LARGE SCALE GENOMIC DNA]</scope>
    <source>
        <strain evidence="2">WTNN_2</strain>
        <tissue evidence="2">Leaf</tissue>
    </source>
</reference>
<organism evidence="2 3">
    <name type="scientific">Penstemon smallii</name>
    <dbReference type="NCBI Taxonomy" id="265156"/>
    <lineage>
        <taxon>Eukaryota</taxon>
        <taxon>Viridiplantae</taxon>
        <taxon>Streptophyta</taxon>
        <taxon>Embryophyta</taxon>
        <taxon>Tracheophyta</taxon>
        <taxon>Spermatophyta</taxon>
        <taxon>Magnoliopsida</taxon>
        <taxon>eudicotyledons</taxon>
        <taxon>Gunneridae</taxon>
        <taxon>Pentapetalae</taxon>
        <taxon>asterids</taxon>
        <taxon>lamiids</taxon>
        <taxon>Lamiales</taxon>
        <taxon>Plantaginaceae</taxon>
        <taxon>Cheloneae</taxon>
        <taxon>Penstemon</taxon>
    </lineage>
</organism>
<sequence length="126" mass="13535">MSPAAWASKRPAAFEDSNVAPGPVCHAVPPVRLEPSGRAAPCQGIPGTHVGSCPLGRADIANVRAMGMPGHARWLVTSPNFGQAVDLEVAEEVEDNRLRNLLHRSPYQLRAKTKKRPTRATTNILP</sequence>
<dbReference type="EMBL" id="JBJXBP010000008">
    <property type="protein sequence ID" value="KAL3813861.1"/>
    <property type="molecule type" value="Genomic_DNA"/>
</dbReference>
<evidence type="ECO:0000313" key="3">
    <source>
        <dbReference type="Proteomes" id="UP001634393"/>
    </source>
</evidence>
<evidence type="ECO:0000256" key="1">
    <source>
        <dbReference type="SAM" id="MobiDB-lite"/>
    </source>
</evidence>
<evidence type="ECO:0000313" key="2">
    <source>
        <dbReference type="EMBL" id="KAL3813861.1"/>
    </source>
</evidence>
<accession>A0ABD3RPN1</accession>
<name>A0ABD3RPN1_9LAMI</name>
<protein>
    <submittedName>
        <fullName evidence="2">Uncharacterized protein</fullName>
    </submittedName>
</protein>
<feature type="region of interest" description="Disordered" evidence="1">
    <location>
        <begin position="1"/>
        <end position="21"/>
    </location>
</feature>
<gene>
    <name evidence="2" type="ORF">ACJIZ3_015129</name>
</gene>
<keyword evidence="3" id="KW-1185">Reference proteome</keyword>